<evidence type="ECO:0000313" key="3">
    <source>
        <dbReference type="Proteomes" id="UP001464891"/>
    </source>
</evidence>
<keyword evidence="1" id="KW-0472">Membrane</keyword>
<reference evidence="2 3" key="1">
    <citation type="submission" date="2022-04" db="EMBL/GenBank/DDBJ databases">
        <title>Positive selection, recombination, and allopatry shape intraspecific diversity of widespread and dominant cyanobacteria.</title>
        <authorList>
            <person name="Wei J."/>
            <person name="Shu W."/>
            <person name="Hu C."/>
        </authorList>
    </citation>
    <scope>NUCLEOTIDE SEQUENCE [LARGE SCALE GENOMIC DNA]</scope>
    <source>
        <strain evidence="2 3">GB2-A4</strain>
    </source>
</reference>
<accession>A0ABV0J253</accession>
<proteinExistence type="predicted"/>
<sequence>MNQFDLLILAIYIICVTYVINEAIKSLDARFTVRFEPDDLKQQLQEQNLQDTLGVGFGLAARYTKPDELQKLPIIISNRSSRYSIYVDWDHSSFADFDGRSRRVIRLMPGLTTDLFQPQVFSVIAPGKTLKEAVTAEDTLKRESDAGAVKVGAPLVNLASLKTAMDKKEFSLRLVLRVFDPVGGGGGDRFHVLSCKFTARRLPWTDALPWKHLKT</sequence>
<dbReference type="RefSeq" id="WP_190431368.1">
    <property type="nucleotide sequence ID" value="NZ_JAMPKM010000001.1"/>
</dbReference>
<name>A0ABV0J253_9CYAN</name>
<gene>
    <name evidence="2" type="ORF">NC998_01860</name>
</gene>
<keyword evidence="1" id="KW-1133">Transmembrane helix</keyword>
<protein>
    <submittedName>
        <fullName evidence="2">Uncharacterized protein</fullName>
    </submittedName>
</protein>
<evidence type="ECO:0000313" key="2">
    <source>
        <dbReference type="EMBL" id="MEP0815835.1"/>
    </source>
</evidence>
<evidence type="ECO:0000256" key="1">
    <source>
        <dbReference type="SAM" id="Phobius"/>
    </source>
</evidence>
<organism evidence="2 3">
    <name type="scientific">Trichocoleus desertorum GB2-A4</name>
    <dbReference type="NCBI Taxonomy" id="2933944"/>
    <lineage>
        <taxon>Bacteria</taxon>
        <taxon>Bacillati</taxon>
        <taxon>Cyanobacteriota</taxon>
        <taxon>Cyanophyceae</taxon>
        <taxon>Leptolyngbyales</taxon>
        <taxon>Trichocoleusaceae</taxon>
        <taxon>Trichocoleus</taxon>
    </lineage>
</organism>
<keyword evidence="1" id="KW-0812">Transmembrane</keyword>
<keyword evidence="3" id="KW-1185">Reference proteome</keyword>
<dbReference type="EMBL" id="JAMPKM010000001">
    <property type="protein sequence ID" value="MEP0815835.1"/>
    <property type="molecule type" value="Genomic_DNA"/>
</dbReference>
<comment type="caution">
    <text evidence="2">The sequence shown here is derived from an EMBL/GenBank/DDBJ whole genome shotgun (WGS) entry which is preliminary data.</text>
</comment>
<feature type="transmembrane region" description="Helical" evidence="1">
    <location>
        <begin position="6"/>
        <end position="24"/>
    </location>
</feature>
<dbReference type="Proteomes" id="UP001464891">
    <property type="component" value="Unassembled WGS sequence"/>
</dbReference>